<protein>
    <submittedName>
        <fullName evidence="1">Uncharacterized protein</fullName>
    </submittedName>
</protein>
<proteinExistence type="predicted"/>
<name>A0A6I6Y8U3_PSEPU</name>
<organism evidence="1 2">
    <name type="scientific">Pseudomonas putida</name>
    <name type="common">Arthrobacter siderocapsulatus</name>
    <dbReference type="NCBI Taxonomy" id="303"/>
    <lineage>
        <taxon>Bacteria</taxon>
        <taxon>Pseudomonadati</taxon>
        <taxon>Pseudomonadota</taxon>
        <taxon>Gammaproteobacteria</taxon>
        <taxon>Pseudomonadales</taxon>
        <taxon>Pseudomonadaceae</taxon>
        <taxon>Pseudomonas</taxon>
    </lineage>
</organism>
<reference evidence="1 2" key="1">
    <citation type="submission" date="2020-02" db="EMBL/GenBank/DDBJ databases">
        <title>Pseudomonas Putida W5 Complete Genome Assembly.</title>
        <authorList>
            <person name="Yuan Z.-C."/>
            <person name="Shaw G.A."/>
            <person name="Cusano A.D."/>
            <person name="Caddey B.J."/>
            <person name="Weselowski B.J."/>
        </authorList>
    </citation>
    <scope>NUCLEOTIDE SEQUENCE [LARGE SCALE GENOMIC DNA]</scope>
    <source>
        <strain evidence="1 2">W5</strain>
    </source>
</reference>
<dbReference type="Proteomes" id="UP000464480">
    <property type="component" value="Chromosome"/>
</dbReference>
<dbReference type="RefSeq" id="WP_159412880.1">
    <property type="nucleotide sequence ID" value="NZ_CP026115.2"/>
</dbReference>
<dbReference type="AlphaFoldDB" id="A0A6I6Y8U3"/>
<dbReference type="EMBL" id="CP026115">
    <property type="protein sequence ID" value="QHG68055.1"/>
    <property type="molecule type" value="Genomic_DNA"/>
</dbReference>
<evidence type="ECO:0000313" key="1">
    <source>
        <dbReference type="EMBL" id="QHG68055.1"/>
    </source>
</evidence>
<sequence>MNAEIRYSIILEHNAEVLLANASMAQVEAFWDANDSRYFGLHMEDPCGSHVRVMVTDEMPDDE</sequence>
<gene>
    <name evidence="1" type="ORF">C2H86_28035</name>
</gene>
<evidence type="ECO:0000313" key="2">
    <source>
        <dbReference type="Proteomes" id="UP000464480"/>
    </source>
</evidence>
<accession>A0A6I6Y8U3</accession>